<sequence>MSHYPSHHSNRDQQRRPKPLSKQSIDLDRSENGSYLLGNLDHLSSLSSSSNTSVPPPPPSPPSPPLTRNTMAFPTRGWLTKKSFLLLTILVASIWFLAPSDTRHGLVNYVNNKAGQVLEKAPWPRPSNPAAVANPPFDMPIPFQDWKSQHNDAADPTTSVRSKPKLHTDPTRTTRCEIASGLTDSKGLMRPLVQYAIMIDAGSTGSRIHVYKFNYCGSAPELEDEYFKMIIGGLSDHGENPKGGADSLRPLLDEAVARIPEELRSCSPVAVKATAGLRLLKGDQAQQILDEVRRMLEDEYPFPIADGRQPDGSRARKGVEIMEGREEGVFAWITVNYLLNRIGGGTDAGAEGQTQTAAVMDLGGGSTQIVFEPTFKDPSQGMHPGEHVYQLKDFGARSYTLYQNSYLGYGLMQARQSINSLAAFAFSLAHPDAVRMGEEAQGQEEGFDWDELKPENTRIPSSCFQKGKTKKVKISQPGRKTKKQVEVTFVGTGAGFDACRRLIEVTMDKDAACSSPSCSFSGVYQPSLTETFQGPPIVALSYFYDRLAPLGLGPTMTVDEIARMAREVCSLSPKNMDSFPSEALAELNQRPEACLDLTFMHGLLSLGYGLEGQRKISIAKKLGGTELGWCLGAQLAVLEEEGLICKNKKGISA</sequence>
<evidence type="ECO:0000313" key="1">
    <source>
        <dbReference type="EMBL" id="PWN49768.1"/>
    </source>
</evidence>
<dbReference type="EMBL" id="KZ820008">
    <property type="protein sequence ID" value="PWN49768.1"/>
    <property type="molecule type" value="Genomic_DNA"/>
</dbReference>
<dbReference type="Proteomes" id="UP000245626">
    <property type="component" value="Unassembled WGS sequence"/>
</dbReference>
<organism evidence="1 2">
    <name type="scientific">Violaceomyces palustris</name>
    <dbReference type="NCBI Taxonomy" id="1673888"/>
    <lineage>
        <taxon>Eukaryota</taxon>
        <taxon>Fungi</taxon>
        <taxon>Dikarya</taxon>
        <taxon>Basidiomycota</taxon>
        <taxon>Ustilaginomycotina</taxon>
        <taxon>Ustilaginomycetes</taxon>
        <taxon>Violaceomycetales</taxon>
        <taxon>Violaceomycetaceae</taxon>
        <taxon>Violaceomyces</taxon>
    </lineage>
</organism>
<protein>
    <submittedName>
        <fullName evidence="1">Uncharacterized protein</fullName>
    </submittedName>
</protein>
<name>A0ACD0NVC1_9BASI</name>
<gene>
    <name evidence="1" type="ORF">IE53DRAFT_317051</name>
</gene>
<keyword evidence="2" id="KW-1185">Reference proteome</keyword>
<proteinExistence type="predicted"/>
<reference evidence="1 2" key="1">
    <citation type="journal article" date="2018" name="Mol. Biol. Evol.">
        <title>Broad Genomic Sampling Reveals a Smut Pathogenic Ancestry of the Fungal Clade Ustilaginomycotina.</title>
        <authorList>
            <person name="Kijpornyongpan T."/>
            <person name="Mondo S.J."/>
            <person name="Barry K."/>
            <person name="Sandor L."/>
            <person name="Lee J."/>
            <person name="Lipzen A."/>
            <person name="Pangilinan J."/>
            <person name="LaButti K."/>
            <person name="Hainaut M."/>
            <person name="Henrissat B."/>
            <person name="Grigoriev I.V."/>
            <person name="Spatafora J.W."/>
            <person name="Aime M.C."/>
        </authorList>
    </citation>
    <scope>NUCLEOTIDE SEQUENCE [LARGE SCALE GENOMIC DNA]</scope>
    <source>
        <strain evidence="1 2">SA 807</strain>
    </source>
</reference>
<evidence type="ECO:0000313" key="2">
    <source>
        <dbReference type="Proteomes" id="UP000245626"/>
    </source>
</evidence>
<accession>A0ACD0NVC1</accession>